<comment type="caution">
    <text evidence="8">The sequence shown here is derived from an EMBL/GenBank/DDBJ whole genome shotgun (WGS) entry which is preliminary data.</text>
</comment>
<keyword evidence="3" id="KW-0805">Transcription regulation</keyword>
<keyword evidence="4 8" id="KW-0238">DNA-binding</keyword>
<sequence length="322" mass="35743">MELRWLQDFLMVAETGNFTRAAEKRNTSQAAFSRRIKSLEAWLGFDLIDRSVYPTQLTPQGERFREHAGELLRQMLDSRLELGGKPLRRNEHIRIALPFAMATARLPHWWQAWSQERRLSCSVVVGNIHDLVTSLVSDNVDLMICYHHAQQPIHLDPDLYERVTLGTEFLRPYASEALVAKGGAALPGRASHPVPLLMYSPGVYLARLVDLILENAPIFGVRVIESDMSDVLCGMALSGRGVAWLTEGTVAASGRKRLTPIGGDKWALPLSLVAFRGRMHDGQRALNLFWSELCRHSAGHAGGGLAKTGSRPPAKRPGKLLS</sequence>
<gene>
    <name evidence="8" type="ORF">V1286_005918</name>
</gene>
<dbReference type="Pfam" id="PF03466">
    <property type="entry name" value="LysR_substrate"/>
    <property type="match status" value="1"/>
</dbReference>
<feature type="region of interest" description="Disordered" evidence="6">
    <location>
        <begin position="301"/>
        <end position="322"/>
    </location>
</feature>
<dbReference type="PANTHER" id="PTHR30126">
    <property type="entry name" value="HTH-TYPE TRANSCRIPTIONAL REGULATOR"/>
    <property type="match status" value="1"/>
</dbReference>
<dbReference type="PANTHER" id="PTHR30126:SF2">
    <property type="entry name" value="HTH-TYPE TRANSCRIPTIONAL REGULATOR YJIE"/>
    <property type="match status" value="1"/>
</dbReference>
<evidence type="ECO:0000259" key="7">
    <source>
        <dbReference type="PROSITE" id="PS50931"/>
    </source>
</evidence>
<dbReference type="InterPro" id="IPR036388">
    <property type="entry name" value="WH-like_DNA-bd_sf"/>
</dbReference>
<dbReference type="Pfam" id="PF00126">
    <property type="entry name" value="HTH_1"/>
    <property type="match status" value="1"/>
</dbReference>
<dbReference type="CDD" id="cd05466">
    <property type="entry name" value="PBP2_LTTR_substrate"/>
    <property type="match status" value="1"/>
</dbReference>
<evidence type="ECO:0000256" key="2">
    <source>
        <dbReference type="ARBA" id="ARBA00009437"/>
    </source>
</evidence>
<evidence type="ECO:0000256" key="6">
    <source>
        <dbReference type="SAM" id="MobiDB-lite"/>
    </source>
</evidence>
<dbReference type="Gene3D" id="3.40.190.10">
    <property type="entry name" value="Periplasmic binding protein-like II"/>
    <property type="match status" value="2"/>
</dbReference>
<name>A0ABU8BIL4_9BRAD</name>
<evidence type="ECO:0000256" key="5">
    <source>
        <dbReference type="ARBA" id="ARBA00023163"/>
    </source>
</evidence>
<dbReference type="SUPFAM" id="SSF53850">
    <property type="entry name" value="Periplasmic binding protein-like II"/>
    <property type="match status" value="1"/>
</dbReference>
<keyword evidence="5" id="KW-0804">Transcription</keyword>
<dbReference type="PROSITE" id="PS50931">
    <property type="entry name" value="HTH_LYSR"/>
    <property type="match status" value="1"/>
</dbReference>
<dbReference type="InterPro" id="IPR000847">
    <property type="entry name" value="LysR_HTH_N"/>
</dbReference>
<dbReference type="GO" id="GO:0003677">
    <property type="term" value="F:DNA binding"/>
    <property type="evidence" value="ECO:0007669"/>
    <property type="project" value="UniProtKB-KW"/>
</dbReference>
<comment type="similarity">
    <text evidence="2">Belongs to the LysR transcriptional regulatory family.</text>
</comment>
<evidence type="ECO:0000256" key="3">
    <source>
        <dbReference type="ARBA" id="ARBA00023015"/>
    </source>
</evidence>
<dbReference type="SUPFAM" id="SSF46785">
    <property type="entry name" value="Winged helix' DNA-binding domain"/>
    <property type="match status" value="1"/>
</dbReference>
<dbReference type="PRINTS" id="PR00039">
    <property type="entry name" value="HTHLYSR"/>
</dbReference>
<dbReference type="EMBL" id="JAZHRV010000001">
    <property type="protein sequence ID" value="MEH2558389.1"/>
    <property type="molecule type" value="Genomic_DNA"/>
</dbReference>
<feature type="domain" description="HTH lysR-type" evidence="7">
    <location>
        <begin position="1"/>
        <end position="58"/>
    </location>
</feature>
<organism evidence="8 9">
    <name type="scientific">Bradyrhizobium algeriense</name>
    <dbReference type="NCBI Taxonomy" id="634784"/>
    <lineage>
        <taxon>Bacteria</taxon>
        <taxon>Pseudomonadati</taxon>
        <taxon>Pseudomonadota</taxon>
        <taxon>Alphaproteobacteria</taxon>
        <taxon>Hyphomicrobiales</taxon>
        <taxon>Nitrobacteraceae</taxon>
        <taxon>Bradyrhizobium</taxon>
    </lineage>
</organism>
<evidence type="ECO:0000313" key="8">
    <source>
        <dbReference type="EMBL" id="MEH2558389.1"/>
    </source>
</evidence>
<comment type="function">
    <text evidence="1">NodD regulates the expression of the nodABCFE genes which encode other nodulation proteins. NodD is also a negative regulator of its own expression. Binds flavonoids as inducers.</text>
</comment>
<keyword evidence="9" id="KW-1185">Reference proteome</keyword>
<reference evidence="8 9" key="1">
    <citation type="submission" date="2024-02" db="EMBL/GenBank/DDBJ databases">
        <title>Adaptive strategies in a cosmopolitan and abundant soil bacterium.</title>
        <authorList>
            <person name="Carini P."/>
        </authorList>
    </citation>
    <scope>NUCLEOTIDE SEQUENCE [LARGE SCALE GENOMIC DNA]</scope>
    <source>
        <strain evidence="8 9">AZCC 1608</strain>
    </source>
</reference>
<protein>
    <submittedName>
        <fullName evidence="8">DNA-binding transcriptional LysR family regulator</fullName>
    </submittedName>
</protein>
<evidence type="ECO:0000313" key="9">
    <source>
        <dbReference type="Proteomes" id="UP001364224"/>
    </source>
</evidence>
<dbReference type="Proteomes" id="UP001364224">
    <property type="component" value="Unassembled WGS sequence"/>
</dbReference>
<evidence type="ECO:0000256" key="4">
    <source>
        <dbReference type="ARBA" id="ARBA00023125"/>
    </source>
</evidence>
<accession>A0ABU8BIL4</accession>
<dbReference type="RefSeq" id="WP_334485409.1">
    <property type="nucleotide sequence ID" value="NZ_JAZHRV010000001.1"/>
</dbReference>
<evidence type="ECO:0000256" key="1">
    <source>
        <dbReference type="ARBA" id="ARBA00003502"/>
    </source>
</evidence>
<dbReference type="InterPro" id="IPR036390">
    <property type="entry name" value="WH_DNA-bd_sf"/>
</dbReference>
<dbReference type="Gene3D" id="1.10.10.10">
    <property type="entry name" value="Winged helix-like DNA-binding domain superfamily/Winged helix DNA-binding domain"/>
    <property type="match status" value="1"/>
</dbReference>
<dbReference type="InterPro" id="IPR005119">
    <property type="entry name" value="LysR_subst-bd"/>
</dbReference>
<proteinExistence type="inferred from homology"/>
<feature type="compositionally biased region" description="Basic residues" evidence="6">
    <location>
        <begin position="313"/>
        <end position="322"/>
    </location>
</feature>